<proteinExistence type="inferred from homology"/>
<dbReference type="PANTHER" id="PTHR34557:SF1">
    <property type="entry name" value="PHYTOCHROMOBILIN:FERREDOXIN OXIDOREDUCTASE, CHLOROPLASTIC"/>
    <property type="match status" value="1"/>
</dbReference>
<dbReference type="InterPro" id="IPR009249">
    <property type="entry name" value="Ferredoxin-dep_bilin_Rdtase"/>
</dbReference>
<comment type="caution">
    <text evidence="3">The sequence shown here is derived from an EMBL/GenBank/DDBJ whole genome shotgun (WGS) entry which is preliminary data.</text>
</comment>
<keyword evidence="2" id="KW-0560">Oxidoreductase</keyword>
<evidence type="ECO:0000256" key="1">
    <source>
        <dbReference type="ARBA" id="ARBA00006908"/>
    </source>
</evidence>
<gene>
    <name evidence="3" type="ORF">ACJRO7_026485</name>
</gene>
<dbReference type="AlphaFoldDB" id="A0ABD3JMX6"/>
<comment type="similarity">
    <text evidence="1">Belongs to the HY2 family.</text>
</comment>
<organism evidence="3 4">
    <name type="scientific">Eucalyptus globulus</name>
    <name type="common">Tasmanian blue gum</name>
    <dbReference type="NCBI Taxonomy" id="34317"/>
    <lineage>
        <taxon>Eukaryota</taxon>
        <taxon>Viridiplantae</taxon>
        <taxon>Streptophyta</taxon>
        <taxon>Embryophyta</taxon>
        <taxon>Tracheophyta</taxon>
        <taxon>Spermatophyta</taxon>
        <taxon>Magnoliopsida</taxon>
        <taxon>eudicotyledons</taxon>
        <taxon>Gunneridae</taxon>
        <taxon>Pentapetalae</taxon>
        <taxon>rosids</taxon>
        <taxon>malvids</taxon>
        <taxon>Myrtales</taxon>
        <taxon>Myrtaceae</taxon>
        <taxon>Myrtoideae</taxon>
        <taxon>Eucalypteae</taxon>
        <taxon>Eucalyptus</taxon>
    </lineage>
</organism>
<dbReference type="Proteomes" id="UP001634007">
    <property type="component" value="Unassembled WGS sequence"/>
</dbReference>
<evidence type="ECO:0000313" key="3">
    <source>
        <dbReference type="EMBL" id="KAL3729376.1"/>
    </source>
</evidence>
<evidence type="ECO:0000256" key="2">
    <source>
        <dbReference type="ARBA" id="ARBA00023002"/>
    </source>
</evidence>
<protein>
    <submittedName>
        <fullName evidence="3">Uncharacterized protein</fullName>
    </submittedName>
</protein>
<dbReference type="GO" id="GO:0016491">
    <property type="term" value="F:oxidoreductase activity"/>
    <property type="evidence" value="ECO:0007669"/>
    <property type="project" value="UniProtKB-KW"/>
</dbReference>
<dbReference type="Gene3D" id="3.40.1500.20">
    <property type="match status" value="1"/>
</dbReference>
<reference evidence="3 4" key="1">
    <citation type="submission" date="2024-11" db="EMBL/GenBank/DDBJ databases">
        <title>Chromosome-level genome assembly of Eucalyptus globulus Labill. provides insights into its genome evolution.</title>
        <authorList>
            <person name="Li X."/>
        </authorList>
    </citation>
    <scope>NUCLEOTIDE SEQUENCE [LARGE SCALE GENOMIC DNA]</scope>
    <source>
        <strain evidence="3">CL2024</strain>
        <tissue evidence="3">Fresh tender leaves</tissue>
    </source>
</reference>
<name>A0ABD3JMX6_EUCGL</name>
<dbReference type="EMBL" id="JBJKBG010000007">
    <property type="protein sequence ID" value="KAL3729376.1"/>
    <property type="molecule type" value="Genomic_DNA"/>
</dbReference>
<dbReference type="Pfam" id="PF05996">
    <property type="entry name" value="Fe_bilin_red"/>
    <property type="match status" value="1"/>
</dbReference>
<sequence>MEYASSTTFSFALQCSSSAIAAAAALPWRRRRPSVRVSALSYRQFVQLALAPHSHGSFSSAGPLADKTETELLPYEVPKIRLLRSLSIQGSKGLQYSMQVLHFAVFPEPEYDLPIFYANFFTAAETIIVVLDLNLLYDVVKHKEYKDKCYEGLMSLGLEYADLLPWGGNLTGELLRFFSPIVIWTRFKSSQHMHAMDLGIRETDASQIIANHEAQHRYLTSRAEKVYHLVTHLLPYLHLQPTCKVYLLHAHAETNATTNVPDLGYEVLKRLFGETHAKIEIFLFDGVDSLGCKTFLDYFPEYPCEEGRVNEKHAREVFCNSPVEQERRIYRKL</sequence>
<keyword evidence="4" id="KW-1185">Reference proteome</keyword>
<accession>A0ABD3JMX6</accession>
<dbReference type="PANTHER" id="PTHR34557">
    <property type="entry name" value="PHYTOCHROMOBILIN:FERREDOXIN OXIDOREDUCTASE, CHLOROPLASTIC"/>
    <property type="match status" value="1"/>
</dbReference>
<evidence type="ECO:0000313" key="4">
    <source>
        <dbReference type="Proteomes" id="UP001634007"/>
    </source>
</evidence>